<keyword evidence="3 8" id="KW-0238">DNA-binding</keyword>
<gene>
    <name evidence="8" type="ORF">GCM10015535_34100</name>
</gene>
<comment type="caution">
    <text evidence="8">The sequence shown here is derived from an EMBL/GenBank/DDBJ whole genome shotgun (WGS) entry which is preliminary data.</text>
</comment>
<dbReference type="SUPFAM" id="SSF46894">
    <property type="entry name" value="C-terminal effector domain of the bipartite response regulators"/>
    <property type="match status" value="1"/>
</dbReference>
<dbReference type="SMART" id="SM00421">
    <property type="entry name" value="HTH_LUXR"/>
    <property type="match status" value="1"/>
</dbReference>
<reference evidence="9" key="1">
    <citation type="journal article" date="2019" name="Int. J. Syst. Evol. Microbiol.">
        <title>The Global Catalogue of Microorganisms (GCM) 10K type strain sequencing project: providing services to taxonomists for standard genome sequencing and annotation.</title>
        <authorList>
            <consortium name="The Broad Institute Genomics Platform"/>
            <consortium name="The Broad Institute Genome Sequencing Center for Infectious Disease"/>
            <person name="Wu L."/>
            <person name="Ma J."/>
        </authorList>
    </citation>
    <scope>NUCLEOTIDE SEQUENCE [LARGE SCALE GENOMIC DNA]</scope>
    <source>
        <strain evidence="9">JCM 4376</strain>
    </source>
</reference>
<organism evidence="8 9">
    <name type="scientific">Streptomyces gelaticus</name>
    <dbReference type="NCBI Taxonomy" id="285446"/>
    <lineage>
        <taxon>Bacteria</taxon>
        <taxon>Bacillati</taxon>
        <taxon>Actinomycetota</taxon>
        <taxon>Actinomycetes</taxon>
        <taxon>Kitasatosporales</taxon>
        <taxon>Streptomycetaceae</taxon>
        <taxon>Streptomyces</taxon>
    </lineage>
</organism>
<keyword evidence="4" id="KW-0804">Transcription</keyword>
<feature type="domain" description="Response regulatory" evidence="7">
    <location>
        <begin position="4"/>
        <end position="122"/>
    </location>
</feature>
<dbReference type="Proteomes" id="UP000660675">
    <property type="component" value="Unassembled WGS sequence"/>
</dbReference>
<name>A0ABQ2VZQ5_9ACTN</name>
<evidence type="ECO:0000259" key="6">
    <source>
        <dbReference type="PROSITE" id="PS50043"/>
    </source>
</evidence>
<keyword evidence="9" id="KW-1185">Reference proteome</keyword>
<dbReference type="Gene3D" id="3.40.50.2300">
    <property type="match status" value="1"/>
</dbReference>
<dbReference type="InterPro" id="IPR058245">
    <property type="entry name" value="NreC/VraR/RcsB-like_REC"/>
</dbReference>
<dbReference type="SUPFAM" id="SSF52172">
    <property type="entry name" value="CheY-like"/>
    <property type="match status" value="1"/>
</dbReference>
<evidence type="ECO:0000256" key="2">
    <source>
        <dbReference type="ARBA" id="ARBA00023015"/>
    </source>
</evidence>
<dbReference type="SMART" id="SM00448">
    <property type="entry name" value="REC"/>
    <property type="match status" value="1"/>
</dbReference>
<dbReference type="Pfam" id="PF00196">
    <property type="entry name" value="GerE"/>
    <property type="match status" value="1"/>
</dbReference>
<dbReference type="PROSITE" id="PS50043">
    <property type="entry name" value="HTH_LUXR_2"/>
    <property type="match status" value="1"/>
</dbReference>
<evidence type="ECO:0000256" key="1">
    <source>
        <dbReference type="ARBA" id="ARBA00022553"/>
    </source>
</evidence>
<evidence type="ECO:0000313" key="8">
    <source>
        <dbReference type="EMBL" id="GGV86258.1"/>
    </source>
</evidence>
<dbReference type="InterPro" id="IPR000792">
    <property type="entry name" value="Tscrpt_reg_LuxR_C"/>
</dbReference>
<keyword evidence="2" id="KW-0805">Transcription regulation</keyword>
<dbReference type="InterPro" id="IPR001789">
    <property type="entry name" value="Sig_transdc_resp-reg_receiver"/>
</dbReference>
<protein>
    <submittedName>
        <fullName evidence="8">DNA-binding response regulator</fullName>
    </submittedName>
</protein>
<evidence type="ECO:0000313" key="9">
    <source>
        <dbReference type="Proteomes" id="UP000660675"/>
    </source>
</evidence>
<dbReference type="PRINTS" id="PR00038">
    <property type="entry name" value="HTHLUXR"/>
</dbReference>
<dbReference type="InterPro" id="IPR039420">
    <property type="entry name" value="WalR-like"/>
</dbReference>
<keyword evidence="1 5" id="KW-0597">Phosphoprotein</keyword>
<dbReference type="PROSITE" id="PS50110">
    <property type="entry name" value="RESPONSE_REGULATORY"/>
    <property type="match status" value="1"/>
</dbReference>
<evidence type="ECO:0000256" key="5">
    <source>
        <dbReference type="PROSITE-ProRule" id="PRU00169"/>
    </source>
</evidence>
<dbReference type="InterPro" id="IPR011006">
    <property type="entry name" value="CheY-like_superfamily"/>
</dbReference>
<sequence length="231" mass="24807">MTIRVLLADDQALLRGTFRMLFDATDDMETVAEASNGREAVELAAAHRPDVVLMDIRMPETDGLEATRLISESADLADVKVLILTTFEDDEHVAEALRAGASGFLGKGARPEELLDAVRTVAGGEALLSPTATRALITRFLAQPDPCPVAVHERLECLTPRERDVTVLVALGLSNEEIADRLFVSPLTAKTHVNRAMTKLAARDRAQLVVVAYQCGLVTPAGEPSVPEVSA</sequence>
<evidence type="ECO:0000256" key="4">
    <source>
        <dbReference type="ARBA" id="ARBA00023163"/>
    </source>
</evidence>
<dbReference type="PANTHER" id="PTHR43214">
    <property type="entry name" value="TWO-COMPONENT RESPONSE REGULATOR"/>
    <property type="match status" value="1"/>
</dbReference>
<dbReference type="EMBL" id="BMTF01000010">
    <property type="protein sequence ID" value="GGV86258.1"/>
    <property type="molecule type" value="Genomic_DNA"/>
</dbReference>
<dbReference type="Pfam" id="PF00072">
    <property type="entry name" value="Response_reg"/>
    <property type="match status" value="1"/>
</dbReference>
<dbReference type="InterPro" id="IPR016032">
    <property type="entry name" value="Sig_transdc_resp-reg_C-effctor"/>
</dbReference>
<dbReference type="CDD" id="cd17535">
    <property type="entry name" value="REC_NarL-like"/>
    <property type="match status" value="1"/>
</dbReference>
<feature type="modified residue" description="4-aspartylphosphate" evidence="5">
    <location>
        <position position="55"/>
    </location>
</feature>
<dbReference type="PANTHER" id="PTHR43214:SF24">
    <property type="entry name" value="TRANSCRIPTIONAL REGULATORY PROTEIN NARL-RELATED"/>
    <property type="match status" value="1"/>
</dbReference>
<feature type="domain" description="HTH luxR-type" evidence="6">
    <location>
        <begin position="151"/>
        <end position="216"/>
    </location>
</feature>
<evidence type="ECO:0000259" key="7">
    <source>
        <dbReference type="PROSITE" id="PS50110"/>
    </source>
</evidence>
<proteinExistence type="predicted"/>
<dbReference type="GO" id="GO:0003677">
    <property type="term" value="F:DNA binding"/>
    <property type="evidence" value="ECO:0007669"/>
    <property type="project" value="UniProtKB-KW"/>
</dbReference>
<dbReference type="CDD" id="cd06170">
    <property type="entry name" value="LuxR_C_like"/>
    <property type="match status" value="1"/>
</dbReference>
<evidence type="ECO:0000256" key="3">
    <source>
        <dbReference type="ARBA" id="ARBA00023125"/>
    </source>
</evidence>
<accession>A0ABQ2VZQ5</accession>
<dbReference type="RefSeq" id="WP_189544578.1">
    <property type="nucleotide sequence ID" value="NZ_BMTF01000010.1"/>
</dbReference>